<evidence type="ECO:0000313" key="2">
    <source>
        <dbReference type="Proteomes" id="UP001500943"/>
    </source>
</evidence>
<proteinExistence type="predicted"/>
<gene>
    <name evidence="1" type="ORF">GCM10009655_28960</name>
</gene>
<name>A0ABN1W3L5_9MICO</name>
<evidence type="ECO:0000313" key="1">
    <source>
        <dbReference type="EMBL" id="GAA1228544.1"/>
    </source>
</evidence>
<keyword evidence="2" id="KW-1185">Reference proteome</keyword>
<evidence type="ECO:0008006" key="3">
    <source>
        <dbReference type="Google" id="ProtNLM"/>
    </source>
</evidence>
<dbReference type="RefSeq" id="WP_343926876.1">
    <property type="nucleotide sequence ID" value="NZ_BAAAKW010000071.1"/>
</dbReference>
<sequence>MNEQFGLVSRRLDGLPVINHFLDRLKLPATLERFLPNGDPRTKLPPATAVRLVVTNLVLGREPLYGLGELRFVNFKPAI</sequence>
<reference evidence="1 2" key="1">
    <citation type="journal article" date="2019" name="Int. J. Syst. Evol. Microbiol.">
        <title>The Global Catalogue of Microorganisms (GCM) 10K type strain sequencing project: providing services to taxonomists for standard genome sequencing and annotation.</title>
        <authorList>
            <consortium name="The Broad Institute Genomics Platform"/>
            <consortium name="The Broad Institute Genome Sequencing Center for Infectious Disease"/>
            <person name="Wu L."/>
            <person name="Ma J."/>
        </authorList>
    </citation>
    <scope>NUCLEOTIDE SEQUENCE [LARGE SCALE GENOMIC DNA]</scope>
    <source>
        <strain evidence="1 2">JCM 12762</strain>
    </source>
</reference>
<protein>
    <recommendedName>
        <fullName evidence="3">DUF4277 domain-containing protein</fullName>
    </recommendedName>
</protein>
<organism evidence="1 2">
    <name type="scientific">Rhodoglobus aureus</name>
    <dbReference type="NCBI Taxonomy" id="191497"/>
    <lineage>
        <taxon>Bacteria</taxon>
        <taxon>Bacillati</taxon>
        <taxon>Actinomycetota</taxon>
        <taxon>Actinomycetes</taxon>
        <taxon>Micrococcales</taxon>
        <taxon>Microbacteriaceae</taxon>
        <taxon>Rhodoglobus</taxon>
    </lineage>
</organism>
<dbReference type="EMBL" id="BAAAKW010000071">
    <property type="protein sequence ID" value="GAA1228544.1"/>
    <property type="molecule type" value="Genomic_DNA"/>
</dbReference>
<comment type="caution">
    <text evidence="1">The sequence shown here is derived from an EMBL/GenBank/DDBJ whole genome shotgun (WGS) entry which is preliminary data.</text>
</comment>
<accession>A0ABN1W3L5</accession>
<dbReference type="Proteomes" id="UP001500943">
    <property type="component" value="Unassembled WGS sequence"/>
</dbReference>